<evidence type="ECO:0000313" key="8">
    <source>
        <dbReference type="Proteomes" id="UP000183371"/>
    </source>
</evidence>
<evidence type="ECO:0000256" key="3">
    <source>
        <dbReference type="ARBA" id="ARBA00022692"/>
    </source>
</evidence>
<comment type="subcellular location">
    <subcellularLocation>
        <location evidence="1">Membrane</location>
        <topology evidence="1">Multi-pass membrane protein</topology>
    </subcellularLocation>
</comment>
<dbReference type="PANTHER" id="PTHR33514">
    <property type="entry name" value="PROTEIN ABCI12, CHLOROPLASTIC"/>
    <property type="match status" value="1"/>
</dbReference>
<name>A0A1I7DQL2_9HYPH</name>
<dbReference type="CDD" id="cd16914">
    <property type="entry name" value="EcfT"/>
    <property type="match status" value="1"/>
</dbReference>
<evidence type="ECO:0000256" key="2">
    <source>
        <dbReference type="ARBA" id="ARBA00008564"/>
    </source>
</evidence>
<feature type="transmembrane region" description="Helical" evidence="6">
    <location>
        <begin position="135"/>
        <end position="156"/>
    </location>
</feature>
<feature type="transmembrane region" description="Helical" evidence="6">
    <location>
        <begin position="64"/>
        <end position="83"/>
    </location>
</feature>
<dbReference type="GO" id="GO:0005886">
    <property type="term" value="C:plasma membrane"/>
    <property type="evidence" value="ECO:0007669"/>
    <property type="project" value="UniProtKB-ARBA"/>
</dbReference>
<dbReference type="Proteomes" id="UP000183371">
    <property type="component" value="Unassembled WGS sequence"/>
</dbReference>
<keyword evidence="5 6" id="KW-0472">Membrane</keyword>
<evidence type="ECO:0000256" key="5">
    <source>
        <dbReference type="ARBA" id="ARBA00023136"/>
    </source>
</evidence>
<reference evidence="8" key="1">
    <citation type="submission" date="2016-10" db="EMBL/GenBank/DDBJ databases">
        <authorList>
            <person name="Varghese N."/>
            <person name="Submissions S."/>
        </authorList>
    </citation>
    <scope>NUCLEOTIDE SEQUENCE [LARGE SCALE GENOMIC DNA]</scope>
    <source>
        <strain evidence="8">DSM 17465</strain>
    </source>
</reference>
<feature type="transmembrane region" description="Helical" evidence="6">
    <location>
        <begin position="21"/>
        <end position="52"/>
    </location>
</feature>
<evidence type="ECO:0000256" key="1">
    <source>
        <dbReference type="ARBA" id="ARBA00004141"/>
    </source>
</evidence>
<comment type="similarity">
    <text evidence="2">Belongs to the CbiQ family.</text>
</comment>
<dbReference type="PANTHER" id="PTHR33514:SF13">
    <property type="entry name" value="PROTEIN ABCI12, CHLOROPLASTIC"/>
    <property type="match status" value="1"/>
</dbReference>
<protein>
    <submittedName>
        <fullName evidence="7">Biotin transport system permease protein</fullName>
    </submittedName>
</protein>
<organism evidence="7 8">
    <name type="scientific">Pseudovibrio denitrificans</name>
    <dbReference type="NCBI Taxonomy" id="258256"/>
    <lineage>
        <taxon>Bacteria</taxon>
        <taxon>Pseudomonadati</taxon>
        <taxon>Pseudomonadota</taxon>
        <taxon>Alphaproteobacteria</taxon>
        <taxon>Hyphomicrobiales</taxon>
        <taxon>Stappiaceae</taxon>
        <taxon>Pseudovibrio</taxon>
    </lineage>
</organism>
<evidence type="ECO:0000256" key="6">
    <source>
        <dbReference type="SAM" id="Phobius"/>
    </source>
</evidence>
<keyword evidence="8" id="KW-1185">Reference proteome</keyword>
<dbReference type="AlphaFoldDB" id="A0A1I7DQL2"/>
<evidence type="ECO:0000256" key="4">
    <source>
        <dbReference type="ARBA" id="ARBA00022989"/>
    </source>
</evidence>
<dbReference type="Pfam" id="PF02361">
    <property type="entry name" value="CbiQ"/>
    <property type="match status" value="1"/>
</dbReference>
<dbReference type="RefSeq" id="WP_054785638.1">
    <property type="nucleotide sequence ID" value="NZ_FPBD01000009.1"/>
</dbReference>
<accession>A0A1I7DQL2</accession>
<gene>
    <name evidence="7" type="ORF">SAMN05444141_109347</name>
</gene>
<keyword evidence="3 6" id="KW-0812">Transmembrane</keyword>
<proteinExistence type="inferred from homology"/>
<keyword evidence="4 6" id="KW-1133">Transmembrane helix</keyword>
<evidence type="ECO:0000313" key="7">
    <source>
        <dbReference type="EMBL" id="SFU13969.1"/>
    </source>
</evidence>
<feature type="transmembrane region" description="Helical" evidence="6">
    <location>
        <begin position="95"/>
        <end position="115"/>
    </location>
</feature>
<dbReference type="InterPro" id="IPR003339">
    <property type="entry name" value="ABC/ECF_trnsptr_transmembrane"/>
</dbReference>
<dbReference type="EMBL" id="FPBD01000009">
    <property type="protein sequence ID" value="SFU13969.1"/>
    <property type="molecule type" value="Genomic_DNA"/>
</dbReference>
<sequence length="206" mass="22931">MISLYMAGNSWAHRLPARLKLIFLFVLSLLIIPFNTLWFSALLLAFVVALYATLGKQGLDKLKVVRPLLWMMGIIFLVHVFLGDIEQGIIAVLRLLAMVLLANFISITTHMEALMDAVEPLFKPLRVFGISPRRVSLAVALVIRFVPVLLAVYASLQEAYKARTAHANSWRLLAPFALHAIKMTDHVAEALTARGGADGFDDHKRS</sequence>